<gene>
    <name evidence="2" type="ORF">J2S03_000437</name>
</gene>
<dbReference type="RefSeq" id="WP_274455385.1">
    <property type="nucleotide sequence ID" value="NZ_CP067097.1"/>
</dbReference>
<keyword evidence="1" id="KW-1133">Transmembrane helix</keyword>
<sequence>MRQRANEGGRTVIWFIIGTVLVLFILGAVFWWYDYEVLHH</sequence>
<organism evidence="2 3">
    <name type="scientific">Alicyclobacillus cycloheptanicus</name>
    <dbReference type="NCBI Taxonomy" id="1457"/>
    <lineage>
        <taxon>Bacteria</taxon>
        <taxon>Bacillati</taxon>
        <taxon>Bacillota</taxon>
        <taxon>Bacilli</taxon>
        <taxon>Bacillales</taxon>
        <taxon>Alicyclobacillaceae</taxon>
        <taxon>Alicyclobacillus</taxon>
    </lineage>
</organism>
<dbReference type="EMBL" id="JAUSTP010000002">
    <property type="protein sequence ID" value="MDQ0188625.1"/>
    <property type="molecule type" value="Genomic_DNA"/>
</dbReference>
<keyword evidence="3" id="KW-1185">Reference proteome</keyword>
<keyword evidence="1" id="KW-0812">Transmembrane</keyword>
<dbReference type="Proteomes" id="UP001232973">
    <property type="component" value="Unassembled WGS sequence"/>
</dbReference>
<proteinExistence type="predicted"/>
<reference evidence="2 3" key="1">
    <citation type="submission" date="2023-07" db="EMBL/GenBank/DDBJ databases">
        <title>Genomic Encyclopedia of Type Strains, Phase IV (KMG-IV): sequencing the most valuable type-strain genomes for metagenomic binning, comparative biology and taxonomic classification.</title>
        <authorList>
            <person name="Goeker M."/>
        </authorList>
    </citation>
    <scope>NUCLEOTIDE SEQUENCE [LARGE SCALE GENOMIC DNA]</scope>
    <source>
        <strain evidence="2 3">DSM 4006</strain>
    </source>
</reference>
<feature type="transmembrane region" description="Helical" evidence="1">
    <location>
        <begin position="12"/>
        <end position="33"/>
    </location>
</feature>
<evidence type="ECO:0000256" key="1">
    <source>
        <dbReference type="SAM" id="Phobius"/>
    </source>
</evidence>
<name>A0ABT9XEB5_9BACL</name>
<protein>
    <submittedName>
        <fullName evidence="2">Uncharacterized protein</fullName>
    </submittedName>
</protein>
<comment type="caution">
    <text evidence="2">The sequence shown here is derived from an EMBL/GenBank/DDBJ whole genome shotgun (WGS) entry which is preliminary data.</text>
</comment>
<evidence type="ECO:0000313" key="3">
    <source>
        <dbReference type="Proteomes" id="UP001232973"/>
    </source>
</evidence>
<evidence type="ECO:0000313" key="2">
    <source>
        <dbReference type="EMBL" id="MDQ0188625.1"/>
    </source>
</evidence>
<accession>A0ABT9XEB5</accession>
<keyword evidence="1" id="KW-0472">Membrane</keyword>